<evidence type="ECO:0000256" key="4">
    <source>
        <dbReference type="ARBA" id="ARBA00022490"/>
    </source>
</evidence>
<keyword evidence="6 12" id="KW-0175">Coiled coil</keyword>
<evidence type="ECO:0000256" key="6">
    <source>
        <dbReference type="ARBA" id="ARBA00023054"/>
    </source>
</evidence>
<evidence type="ECO:0000256" key="12">
    <source>
        <dbReference type="SAM" id="Coils"/>
    </source>
</evidence>
<keyword evidence="8" id="KW-0131">Cell cycle</keyword>
<evidence type="ECO:0000256" key="11">
    <source>
        <dbReference type="ARBA" id="ARBA00033158"/>
    </source>
</evidence>
<dbReference type="GO" id="GO:0043093">
    <property type="term" value="P:FtsZ-dependent cytokinesis"/>
    <property type="evidence" value="ECO:0007669"/>
    <property type="project" value="TreeGrafter"/>
</dbReference>
<evidence type="ECO:0000256" key="2">
    <source>
        <dbReference type="ARBA" id="ARBA00010074"/>
    </source>
</evidence>
<keyword evidence="14" id="KW-1185">Reference proteome</keyword>
<evidence type="ECO:0000256" key="9">
    <source>
        <dbReference type="ARBA" id="ARBA00024910"/>
    </source>
</evidence>
<comment type="similarity">
    <text evidence="2">Belongs to the ZapA family. Type 1 subfamily.</text>
</comment>
<comment type="subunit">
    <text evidence="10">Homodimer. Interacts with FtsZ.</text>
</comment>
<evidence type="ECO:0000256" key="3">
    <source>
        <dbReference type="ARBA" id="ARBA00015195"/>
    </source>
</evidence>
<evidence type="ECO:0000256" key="10">
    <source>
        <dbReference type="ARBA" id="ARBA00026068"/>
    </source>
</evidence>
<keyword evidence="4" id="KW-0963">Cytoplasm</keyword>
<comment type="subcellular location">
    <subcellularLocation>
        <location evidence="1">Cytoplasm</location>
    </subcellularLocation>
</comment>
<evidence type="ECO:0000313" key="14">
    <source>
        <dbReference type="Proteomes" id="UP000068210"/>
    </source>
</evidence>
<dbReference type="Gene3D" id="3.30.160.880">
    <property type="entry name" value="Cell division protein ZapA protomer, N-terminal domain"/>
    <property type="match status" value="1"/>
</dbReference>
<gene>
    <name evidence="13" type="ORF">Achr_15780</name>
</gene>
<dbReference type="AlphaFoldDB" id="A0A0C4WRW9"/>
<dbReference type="STRING" id="1328314.Achr_15780"/>
<accession>A0A0C4WRW9</accession>
<dbReference type="GO" id="GO:0000921">
    <property type="term" value="P:septin ring assembly"/>
    <property type="evidence" value="ECO:0007669"/>
    <property type="project" value="TreeGrafter"/>
</dbReference>
<dbReference type="GO" id="GO:0032153">
    <property type="term" value="C:cell division site"/>
    <property type="evidence" value="ECO:0007669"/>
    <property type="project" value="TreeGrafter"/>
</dbReference>
<organism evidence="13 14">
    <name type="scientific">Azotobacter chroococcum NCIMB 8003</name>
    <dbReference type="NCBI Taxonomy" id="1328314"/>
    <lineage>
        <taxon>Bacteria</taxon>
        <taxon>Pseudomonadati</taxon>
        <taxon>Pseudomonadota</taxon>
        <taxon>Gammaproteobacteria</taxon>
        <taxon>Pseudomonadales</taxon>
        <taxon>Pseudomonadaceae</taxon>
        <taxon>Azotobacter</taxon>
    </lineage>
</organism>
<keyword evidence="5" id="KW-0132">Cell division</keyword>
<evidence type="ECO:0000256" key="8">
    <source>
        <dbReference type="ARBA" id="ARBA00023306"/>
    </source>
</evidence>
<evidence type="ECO:0000256" key="1">
    <source>
        <dbReference type="ARBA" id="ARBA00004496"/>
    </source>
</evidence>
<proteinExistence type="inferred from homology"/>
<evidence type="ECO:0000313" key="13">
    <source>
        <dbReference type="EMBL" id="AJE21037.1"/>
    </source>
</evidence>
<dbReference type="PANTHER" id="PTHR34981:SF1">
    <property type="entry name" value="CELL DIVISION PROTEIN ZAPA"/>
    <property type="match status" value="1"/>
</dbReference>
<dbReference type="EMBL" id="CP010415">
    <property type="protein sequence ID" value="AJE21037.1"/>
    <property type="molecule type" value="Genomic_DNA"/>
</dbReference>
<dbReference type="GO" id="GO:0000917">
    <property type="term" value="P:division septum assembly"/>
    <property type="evidence" value="ECO:0007669"/>
    <property type="project" value="UniProtKB-KW"/>
</dbReference>
<dbReference type="Pfam" id="PF05164">
    <property type="entry name" value="ZapA"/>
    <property type="match status" value="1"/>
</dbReference>
<reference evidence="13 14" key="1">
    <citation type="journal article" date="2015" name="PLoS ONE">
        <title>Azotobacter Genomes: The Genome of Azotobacter chroococcum NCIMB 8003 (ATCC 4412).</title>
        <authorList>
            <person name="Robson R.L."/>
            <person name="Jones R."/>
            <person name="Robson R.M."/>
            <person name="Schwartz A."/>
            <person name="Richardson T.H."/>
        </authorList>
    </citation>
    <scope>NUCLEOTIDE SEQUENCE [LARGE SCALE GENOMIC DNA]</scope>
    <source>
        <strain evidence="13 14">NCIMB 8003</strain>
    </source>
</reference>
<dbReference type="InterPro" id="IPR042233">
    <property type="entry name" value="Cell_div_ZapA_N"/>
</dbReference>
<dbReference type="PANTHER" id="PTHR34981">
    <property type="entry name" value="CELL DIVISION PROTEIN ZAPA"/>
    <property type="match status" value="1"/>
</dbReference>
<dbReference type="RefSeq" id="WP_039803360.1">
    <property type="nucleotide sequence ID" value="NZ_CP010415.1"/>
</dbReference>
<dbReference type="KEGG" id="acx:Achr_15780"/>
<comment type="function">
    <text evidence="9">Activator of cell division through the inhibition of FtsZ GTPase activity, therefore promoting FtsZ assembly into bundles of protofilaments necessary for the formation of the division Z ring. It is recruited early at mid-cell but it is not essential for cell division.</text>
</comment>
<dbReference type="InterPro" id="IPR007838">
    <property type="entry name" value="Cell_div_ZapA-like"/>
</dbReference>
<dbReference type="GeneID" id="61931603"/>
<dbReference type="HOGENOM" id="CLU_116623_6_0_6"/>
<dbReference type="Proteomes" id="UP000068210">
    <property type="component" value="Chromosome"/>
</dbReference>
<evidence type="ECO:0000256" key="5">
    <source>
        <dbReference type="ARBA" id="ARBA00022618"/>
    </source>
</evidence>
<dbReference type="InterPro" id="IPR036192">
    <property type="entry name" value="Cell_div_ZapA-like_sf"/>
</dbReference>
<protein>
    <recommendedName>
        <fullName evidence="3">Cell division protein ZapA</fullName>
    </recommendedName>
    <alternativeName>
        <fullName evidence="11">Z ring-associated protein ZapA</fullName>
    </alternativeName>
</protein>
<dbReference type="GO" id="GO:0005829">
    <property type="term" value="C:cytosol"/>
    <property type="evidence" value="ECO:0007669"/>
    <property type="project" value="TreeGrafter"/>
</dbReference>
<sequence>MKESGVRVLKILGRDYPVRASASEERALQEAADLLQERLAESRQRFPGASKDELLVLTALNLCVPLIQQGQQLREAEQRLAACIEQISRQLQL</sequence>
<feature type="coiled-coil region" evidence="12">
    <location>
        <begin position="25"/>
        <end position="93"/>
    </location>
</feature>
<evidence type="ECO:0000256" key="7">
    <source>
        <dbReference type="ARBA" id="ARBA00023210"/>
    </source>
</evidence>
<name>A0A0C4WRW9_9GAMM</name>
<dbReference type="SUPFAM" id="SSF102829">
    <property type="entry name" value="Cell division protein ZapA-like"/>
    <property type="match status" value="1"/>
</dbReference>
<dbReference type="GO" id="GO:0030428">
    <property type="term" value="C:cell septum"/>
    <property type="evidence" value="ECO:0007669"/>
    <property type="project" value="TreeGrafter"/>
</dbReference>
<keyword evidence="7" id="KW-0717">Septation</keyword>